<dbReference type="Proteomes" id="UP000001377">
    <property type="component" value="Chromosome"/>
</dbReference>
<dbReference type="REBASE" id="21953">
    <property type="entry name" value="M2.EleORF2607P"/>
</dbReference>
<dbReference type="PaxDb" id="479437-Elen_2608"/>
<sequence>METSSDNTIRNVDALAGLRELESDSCDALLTDPPYSSGGMFRGDRAGKTSKKYQSTGVIDVKPEFYGDNRDQLSFMHWCAMWLSECHRVLKQGSVAMVFTDWRQIAATVNALQMGGFIYRGVFSWIKPAARPQKGRFTSNAEYCVWGSKGPMPSDGCCIKGYFEKSPEPTAKRIHSTQKPVELLEHLLKITPEGCTVLDPFMGSGSTAIAAIRTGRSFIGFEMSEEYCHLANGRVSAELSQETLFNEGGGADRWLRRLCRRFGGR</sequence>
<dbReference type="EC" id="2.1.1.-" evidence="3"/>
<evidence type="ECO:0000256" key="2">
    <source>
        <dbReference type="ARBA" id="ARBA00022679"/>
    </source>
</evidence>
<keyword evidence="1 5" id="KW-0489">Methyltransferase</keyword>
<dbReference type="PRINTS" id="PR00508">
    <property type="entry name" value="S21N4MTFRASE"/>
</dbReference>
<proteinExistence type="inferred from homology"/>
<dbReference type="Gene3D" id="3.40.50.150">
    <property type="entry name" value="Vaccinia Virus protein VP39"/>
    <property type="match status" value="1"/>
</dbReference>
<feature type="domain" description="DNA methylase N-4/N-6" evidence="4">
    <location>
        <begin position="27"/>
        <end position="232"/>
    </location>
</feature>
<dbReference type="GO" id="GO:0003677">
    <property type="term" value="F:DNA binding"/>
    <property type="evidence" value="ECO:0007669"/>
    <property type="project" value="InterPro"/>
</dbReference>
<dbReference type="InterPro" id="IPR029063">
    <property type="entry name" value="SAM-dependent_MTases_sf"/>
</dbReference>
<dbReference type="AlphaFoldDB" id="C8WLU7"/>
<dbReference type="GO" id="GO:0005737">
    <property type="term" value="C:cytoplasm"/>
    <property type="evidence" value="ECO:0007669"/>
    <property type="project" value="TreeGrafter"/>
</dbReference>
<dbReference type="OrthoDB" id="9773060at2"/>
<dbReference type="GO" id="GO:0009007">
    <property type="term" value="F:site-specific DNA-methyltransferase (adenine-specific) activity"/>
    <property type="evidence" value="ECO:0007669"/>
    <property type="project" value="TreeGrafter"/>
</dbReference>
<dbReference type="EMBL" id="CP001726">
    <property type="protein sequence ID" value="ACV56560.1"/>
    <property type="molecule type" value="Genomic_DNA"/>
</dbReference>
<evidence type="ECO:0000313" key="6">
    <source>
        <dbReference type="Proteomes" id="UP000001377"/>
    </source>
</evidence>
<dbReference type="PANTHER" id="PTHR13370:SF3">
    <property type="entry name" value="TRNA (GUANINE(10)-N2)-METHYLTRANSFERASE HOMOLOG"/>
    <property type="match status" value="1"/>
</dbReference>
<gene>
    <name evidence="5" type="ordered locus">Elen_2608</name>
</gene>
<dbReference type="BioCyc" id="ELEN479437:G1GFY-2630-MONOMER"/>
<dbReference type="InterPro" id="IPR002941">
    <property type="entry name" value="DNA_methylase_N4/N6"/>
</dbReference>
<protein>
    <recommendedName>
        <fullName evidence="3">Methyltransferase</fullName>
        <ecNumber evidence="3">2.1.1.-</ecNumber>
    </recommendedName>
</protein>
<evidence type="ECO:0000256" key="3">
    <source>
        <dbReference type="RuleBase" id="RU362026"/>
    </source>
</evidence>
<evidence type="ECO:0000256" key="1">
    <source>
        <dbReference type="ARBA" id="ARBA00022603"/>
    </source>
</evidence>
<accession>C8WLU7</accession>
<dbReference type="SUPFAM" id="SSF53335">
    <property type="entry name" value="S-adenosyl-L-methionine-dependent methyltransferases"/>
    <property type="match status" value="1"/>
</dbReference>
<reference evidence="5 6" key="1">
    <citation type="journal article" date="2009" name="Stand. Genomic Sci.">
        <title>Complete genome sequence of Eggerthella lenta type strain (IPP VPI 0255).</title>
        <authorList>
            <person name="Saunders E."/>
            <person name="Pukall R."/>
            <person name="Abt B."/>
            <person name="Lapidus A."/>
            <person name="Glavina Del Rio T."/>
            <person name="Copeland A."/>
            <person name="Tice H."/>
            <person name="Cheng J.F."/>
            <person name="Lucas S."/>
            <person name="Chen F."/>
            <person name="Nolan M."/>
            <person name="Bruce D."/>
            <person name="Goodwin L."/>
            <person name="Pitluck S."/>
            <person name="Ivanova N."/>
            <person name="Mavromatis K."/>
            <person name="Ovchinnikova G."/>
            <person name="Pati A."/>
            <person name="Chen A."/>
            <person name="Palaniappan K."/>
            <person name="Land M."/>
            <person name="Hauser L."/>
            <person name="Chang Y.J."/>
            <person name="Jeffries C.D."/>
            <person name="Chain P."/>
            <person name="Meincke L."/>
            <person name="Sims D."/>
            <person name="Brettin T."/>
            <person name="Detter J.C."/>
            <person name="Goker M."/>
            <person name="Bristow J."/>
            <person name="Eisen J.A."/>
            <person name="Markowitz V."/>
            <person name="Hugenholtz P."/>
            <person name="Kyrpides N.C."/>
            <person name="Klenk H.P."/>
            <person name="Han C."/>
        </authorList>
    </citation>
    <scope>NUCLEOTIDE SEQUENCE [LARGE SCALE GENOMIC DNA]</scope>
    <source>
        <strain evidence="6">ATCC 25559 / DSM 2243 / CCUG 17323 / JCM 9979 / KCTC 3265 / NCTC 11813 / VPI 0255 / 1899 B</strain>
    </source>
</reference>
<evidence type="ECO:0000313" key="5">
    <source>
        <dbReference type="EMBL" id="ACV56560.1"/>
    </source>
</evidence>
<dbReference type="RefSeq" id="WP_015761282.1">
    <property type="nucleotide sequence ID" value="NC_013204.1"/>
</dbReference>
<comment type="similarity">
    <text evidence="3">Belongs to the N(4)/N(6)-methyltransferase family.</text>
</comment>
<dbReference type="KEGG" id="ele:Elen_2608"/>
<name>C8WLU7_EGGLE</name>
<keyword evidence="2" id="KW-0808">Transferase</keyword>
<dbReference type="GO" id="GO:0032259">
    <property type="term" value="P:methylation"/>
    <property type="evidence" value="ECO:0007669"/>
    <property type="project" value="UniProtKB-KW"/>
</dbReference>
<dbReference type="eggNOG" id="COG2189">
    <property type="taxonomic scope" value="Bacteria"/>
</dbReference>
<dbReference type="STRING" id="479437.Elen_2608"/>
<keyword evidence="6" id="KW-1185">Reference proteome</keyword>
<organism evidence="5 6">
    <name type="scientific">Eggerthella lenta (strain ATCC 25559 / DSM 2243 / CCUG 17323 / JCM 9979 / KCTC 3265 / NCTC 11813 / VPI 0255 / 1899 B)</name>
    <name type="common">Eubacterium lentum</name>
    <dbReference type="NCBI Taxonomy" id="479437"/>
    <lineage>
        <taxon>Bacteria</taxon>
        <taxon>Bacillati</taxon>
        <taxon>Actinomycetota</taxon>
        <taxon>Coriobacteriia</taxon>
        <taxon>Eggerthellales</taxon>
        <taxon>Eggerthellaceae</taxon>
        <taxon>Eggerthella</taxon>
    </lineage>
</organism>
<dbReference type="eggNOG" id="COG0863">
    <property type="taxonomic scope" value="Bacteria"/>
</dbReference>
<evidence type="ECO:0000259" key="4">
    <source>
        <dbReference type="Pfam" id="PF01555"/>
    </source>
</evidence>
<dbReference type="GO" id="GO:0008170">
    <property type="term" value="F:N-methyltransferase activity"/>
    <property type="evidence" value="ECO:0007669"/>
    <property type="project" value="InterPro"/>
</dbReference>
<dbReference type="InterPro" id="IPR001091">
    <property type="entry name" value="RM_Methyltransferase"/>
</dbReference>
<dbReference type="PANTHER" id="PTHR13370">
    <property type="entry name" value="RNA METHYLASE-RELATED"/>
    <property type="match status" value="1"/>
</dbReference>
<dbReference type="HOGENOM" id="CLU_024927_4_0_11"/>
<dbReference type="Pfam" id="PF01555">
    <property type="entry name" value="N6_N4_Mtase"/>
    <property type="match status" value="1"/>
</dbReference>